<feature type="region of interest" description="Disordered" evidence="1">
    <location>
        <begin position="161"/>
        <end position="182"/>
    </location>
</feature>
<keyword evidence="3" id="KW-1185">Reference proteome</keyword>
<reference evidence="3" key="1">
    <citation type="submission" date="2016-10" db="EMBL/GenBank/DDBJ databases">
        <authorList>
            <person name="Varghese N."/>
            <person name="Submissions S."/>
        </authorList>
    </citation>
    <scope>NUCLEOTIDE SEQUENCE [LARGE SCALE GENOMIC DNA]</scope>
    <source>
        <strain evidence="3">OR362-8,ATCC BAA-1266,JCM 13504</strain>
    </source>
</reference>
<name>A0A1I6ABE4_HYMAR</name>
<dbReference type="OrthoDB" id="886373at2"/>
<evidence type="ECO:0000313" key="3">
    <source>
        <dbReference type="Proteomes" id="UP000199029"/>
    </source>
</evidence>
<proteinExistence type="predicted"/>
<sequence length="182" mass="20019">MHVPIGFRQRLQEAASPHRRLTLLGWTLALLVGLTAAGGKPLPSPPTRPARLAQGQAAWQFLRAVLRGDYSTAYSRLAPEVRRAVSLERFEEAAQPLWKSGQRRGQEIELYKLGVRLGAGNSSRMFYAFTFAADSGVVPPPAILEVTFRDTATRAVLSFGLRPGPRPVPQAKPVPSNRARKR</sequence>
<dbReference type="AlphaFoldDB" id="A0A1I6ABE4"/>
<gene>
    <name evidence="2" type="ORF">SAMN04515668_3501</name>
</gene>
<organism evidence="2 3">
    <name type="scientific">Hymenobacter arizonensis</name>
    <name type="common">Siccationidurans arizonensis</name>
    <dbReference type="NCBI Taxonomy" id="1227077"/>
    <lineage>
        <taxon>Bacteria</taxon>
        <taxon>Pseudomonadati</taxon>
        <taxon>Bacteroidota</taxon>
        <taxon>Cytophagia</taxon>
        <taxon>Cytophagales</taxon>
        <taxon>Hymenobacteraceae</taxon>
        <taxon>Hymenobacter</taxon>
    </lineage>
</organism>
<evidence type="ECO:0008006" key="4">
    <source>
        <dbReference type="Google" id="ProtNLM"/>
    </source>
</evidence>
<evidence type="ECO:0000256" key="1">
    <source>
        <dbReference type="SAM" id="MobiDB-lite"/>
    </source>
</evidence>
<accession>A0A1I6ABE4</accession>
<dbReference type="RefSeq" id="WP_143080258.1">
    <property type="nucleotide sequence ID" value="NZ_FOXS01000005.1"/>
</dbReference>
<protein>
    <recommendedName>
        <fullName evidence="4">DUF3887 domain-containing protein</fullName>
    </recommendedName>
</protein>
<dbReference type="Proteomes" id="UP000199029">
    <property type="component" value="Unassembled WGS sequence"/>
</dbReference>
<dbReference type="EMBL" id="FOXS01000005">
    <property type="protein sequence ID" value="SFQ65933.1"/>
    <property type="molecule type" value="Genomic_DNA"/>
</dbReference>
<evidence type="ECO:0000313" key="2">
    <source>
        <dbReference type="EMBL" id="SFQ65933.1"/>
    </source>
</evidence>